<dbReference type="Proteomes" id="UP001328107">
    <property type="component" value="Unassembled WGS sequence"/>
</dbReference>
<name>A0AAN5D720_9BILA</name>
<dbReference type="AlphaFoldDB" id="A0AAN5D720"/>
<protein>
    <recommendedName>
        <fullName evidence="3">Apple domain-containing protein</fullName>
    </recommendedName>
</protein>
<feature type="non-terminal residue" evidence="1">
    <location>
        <position position="1"/>
    </location>
</feature>
<proteinExistence type="predicted"/>
<gene>
    <name evidence="1" type="ORF">PMAYCL1PPCAC_27025</name>
</gene>
<keyword evidence="2" id="KW-1185">Reference proteome</keyword>
<organism evidence="1 2">
    <name type="scientific">Pristionchus mayeri</name>
    <dbReference type="NCBI Taxonomy" id="1317129"/>
    <lineage>
        <taxon>Eukaryota</taxon>
        <taxon>Metazoa</taxon>
        <taxon>Ecdysozoa</taxon>
        <taxon>Nematoda</taxon>
        <taxon>Chromadorea</taxon>
        <taxon>Rhabditida</taxon>
        <taxon>Rhabditina</taxon>
        <taxon>Diplogasteromorpha</taxon>
        <taxon>Diplogasteroidea</taxon>
        <taxon>Neodiplogasteridae</taxon>
        <taxon>Pristionchus</taxon>
    </lineage>
</organism>
<evidence type="ECO:0008006" key="3">
    <source>
        <dbReference type="Google" id="ProtNLM"/>
    </source>
</evidence>
<sequence length="109" mass="11786">TCYTENTTSTRYEILGRATVETRRGCEVLCNAQVECVALSFKDAGLKSSCILLSAATEKETCDAPSDIFLKKTTGCVARTNLTEEFSVDPCVDEIVPSAFQGFGVKEVC</sequence>
<dbReference type="EMBL" id="BTRK01000006">
    <property type="protein sequence ID" value="GMR56830.1"/>
    <property type="molecule type" value="Genomic_DNA"/>
</dbReference>
<comment type="caution">
    <text evidence="1">The sequence shown here is derived from an EMBL/GenBank/DDBJ whole genome shotgun (WGS) entry which is preliminary data.</text>
</comment>
<accession>A0AAN5D720</accession>
<evidence type="ECO:0000313" key="2">
    <source>
        <dbReference type="Proteomes" id="UP001328107"/>
    </source>
</evidence>
<reference evidence="2" key="1">
    <citation type="submission" date="2022-10" db="EMBL/GenBank/DDBJ databases">
        <title>Genome assembly of Pristionchus species.</title>
        <authorList>
            <person name="Yoshida K."/>
            <person name="Sommer R.J."/>
        </authorList>
    </citation>
    <scope>NUCLEOTIDE SEQUENCE [LARGE SCALE GENOMIC DNA]</scope>
    <source>
        <strain evidence="2">RS5460</strain>
    </source>
</reference>
<evidence type="ECO:0000313" key="1">
    <source>
        <dbReference type="EMBL" id="GMR56830.1"/>
    </source>
</evidence>
<feature type="non-terminal residue" evidence="1">
    <location>
        <position position="109"/>
    </location>
</feature>